<reference evidence="1" key="1">
    <citation type="journal article" date="2017" name="Science">
        <title>Giant viruses with an expanded complement of translation system components.</title>
        <authorList>
            <person name="Schulz F."/>
            <person name="Yutin N."/>
            <person name="Ivanova N.N."/>
            <person name="Ortega D.R."/>
            <person name="Lee T.K."/>
            <person name="Vierheilig J."/>
            <person name="Daims H."/>
            <person name="Horn M."/>
            <person name="Wagner M."/>
            <person name="Jensen G.J."/>
            <person name="Kyrpides N.C."/>
            <person name="Koonin E.V."/>
            <person name="Woyke T."/>
        </authorList>
    </citation>
    <scope>NUCLEOTIDE SEQUENCE</scope>
    <source>
        <strain evidence="1">KNV1</strain>
    </source>
</reference>
<sequence length="624" mass="73763">MKTCVSYLYNETPQSIFNCDFFAQVGIFESEDVLFVIVINGDNCLVEFPEYKNCIIIKNQNTHQASIDYLLNLYQVKDIIELPIDSFIFLDSSIIGPFIPSNFRQKFNNWVDLFTSNLNNQVKLIYTLLTCTFELLFDKSCYCVDKIGLNIIKNNNENIATKMKEHGYYINFLVNKQVGNENNLQIRPQDMIFIKWYYDNNSIYNTDIKNYIKSTLDDLIYTNNFYALYCVSEYKINITKRIKQFYDLTNTKLIFPEKCELNTYFPEHHKLLGTSKITLEIFTNKSVYNINNNIPYKGEISLKDNNYKLTASYGSYYTKVDVTNEFIFYFKDDNALNIPMKYSFNECFGDVHQYVPKDLYLKINENEFIINEYRNKDYNFDIDNIIIDLNIKPNIKPTISNIKIVYFAYINPNSNWEKIICGQLEQLRDIGLLNFAQLYVHIVCEYIELIKPIMHKINNINSDAIITISLKNQYEYKGIHLVWELANKDPDAIYLYFHSKGMSYNNNTRALDERRIYQEVICPWAKIINIFSSQKHINKIGYGSPYEGWVWFNFWWARGSYLKECVEPIVTSDRWYYERWLHMKAENTPISLYNECYSLTGNTNEKFYDAGQIVHAINSVNLIT</sequence>
<accession>A0A1V0SI72</accession>
<dbReference type="EMBL" id="KY684108">
    <property type="protein sequence ID" value="ARF11420.1"/>
    <property type="molecule type" value="Genomic_DNA"/>
</dbReference>
<proteinExistence type="predicted"/>
<name>A0A1V0SI72_9VIRU</name>
<gene>
    <name evidence="1" type="ORF">Klosneuvirus_1_277</name>
</gene>
<evidence type="ECO:0000313" key="1">
    <source>
        <dbReference type="EMBL" id="ARF11420.1"/>
    </source>
</evidence>
<organism evidence="1">
    <name type="scientific">Klosneuvirus KNV1</name>
    <dbReference type="NCBI Taxonomy" id="1977640"/>
    <lineage>
        <taxon>Viruses</taxon>
        <taxon>Varidnaviria</taxon>
        <taxon>Bamfordvirae</taxon>
        <taxon>Nucleocytoviricota</taxon>
        <taxon>Megaviricetes</taxon>
        <taxon>Imitervirales</taxon>
        <taxon>Mimiviridae</taxon>
        <taxon>Klosneuvirinae</taxon>
        <taxon>Klosneuvirus</taxon>
    </lineage>
</organism>
<protein>
    <submittedName>
        <fullName evidence="1">Uncharacterized protein</fullName>
    </submittedName>
</protein>